<organism evidence="3 4">
    <name type="scientific">Methylibium petroleiphilum (strain ATCC BAA-1232 / LMG 22953 / PM1)</name>
    <dbReference type="NCBI Taxonomy" id="420662"/>
    <lineage>
        <taxon>Bacteria</taxon>
        <taxon>Pseudomonadati</taxon>
        <taxon>Pseudomonadota</taxon>
        <taxon>Betaproteobacteria</taxon>
        <taxon>Burkholderiales</taxon>
        <taxon>Sphaerotilaceae</taxon>
        <taxon>Methylibium</taxon>
    </lineage>
</organism>
<comment type="subcellular location">
    <subcellularLocation>
        <location evidence="1">Cell outer membrane</location>
    </subcellularLocation>
</comment>
<reference evidence="3 4" key="1">
    <citation type="journal article" date="2007" name="J. Bacteriol.">
        <title>Whole-genome analysis of the methyl tert-butyl ether-degrading beta-proteobacterium Methylibium petroleiphilum PM1.</title>
        <authorList>
            <person name="Kane S.R."/>
            <person name="Chakicherla A.Y."/>
            <person name="Chain P.S.G."/>
            <person name="Schmidt R."/>
            <person name="Shin M.W."/>
            <person name="Legler T.C."/>
            <person name="Scow K.M."/>
            <person name="Larimer F.W."/>
            <person name="Lucas S.M."/>
            <person name="Richardson P.M."/>
            <person name="Hristova K.R."/>
        </authorList>
    </citation>
    <scope>NUCLEOTIDE SEQUENCE [LARGE SCALE GENOMIC DNA]</scope>
    <source>
        <strain evidence="4">ATCC BAA-1232 / LMG 22953 / PM1</strain>
    </source>
</reference>
<dbReference type="EMBL" id="CP000555">
    <property type="protein sequence ID" value="ABM94182.1"/>
    <property type="molecule type" value="Genomic_DNA"/>
</dbReference>
<keyword evidence="2" id="KW-0732">Signal</keyword>
<dbReference type="GO" id="GO:0009279">
    <property type="term" value="C:cell outer membrane"/>
    <property type="evidence" value="ECO:0007669"/>
    <property type="project" value="UniProtKB-SubCell"/>
</dbReference>
<dbReference type="eggNOG" id="COG3637">
    <property type="taxonomic scope" value="Bacteria"/>
</dbReference>
<protein>
    <submittedName>
        <fullName evidence="3">Uncharacterized protein</fullName>
    </submittedName>
</protein>
<feature type="chain" id="PRO_5002645400" evidence="2">
    <location>
        <begin position="34"/>
        <end position="223"/>
    </location>
</feature>
<dbReference type="SUPFAM" id="SSF56925">
    <property type="entry name" value="OMPA-like"/>
    <property type="match status" value="1"/>
</dbReference>
<evidence type="ECO:0000256" key="1">
    <source>
        <dbReference type="ARBA" id="ARBA00004442"/>
    </source>
</evidence>
<dbReference type="NCBIfam" id="TIGR04565">
    <property type="entry name" value="OMP_myx_plus"/>
    <property type="match status" value="1"/>
</dbReference>
<dbReference type="InterPro" id="IPR011250">
    <property type="entry name" value="OMP/PagP_B-barrel"/>
</dbReference>
<accession>A2SF43</accession>
<dbReference type="KEGG" id="mpt:Mpe_A1220"/>
<dbReference type="Gene3D" id="2.40.160.20">
    <property type="match status" value="1"/>
</dbReference>
<dbReference type="RefSeq" id="WP_011828819.1">
    <property type="nucleotide sequence ID" value="NC_008825.1"/>
</dbReference>
<name>A2SF43_METPP</name>
<evidence type="ECO:0000313" key="3">
    <source>
        <dbReference type="EMBL" id="ABM94182.1"/>
    </source>
</evidence>
<dbReference type="AlphaFoldDB" id="A2SF43"/>
<dbReference type="Proteomes" id="UP000000366">
    <property type="component" value="Chromosome"/>
</dbReference>
<evidence type="ECO:0000313" key="4">
    <source>
        <dbReference type="Proteomes" id="UP000000366"/>
    </source>
</evidence>
<dbReference type="STRING" id="420662.Mpe_A1220"/>
<dbReference type="InterPro" id="IPR030820">
    <property type="entry name" value="OMP_myx_plus_Proteobacteria"/>
</dbReference>
<feature type="signal peptide" evidence="2">
    <location>
        <begin position="1"/>
        <end position="33"/>
    </location>
</feature>
<sequence length="223" mass="24276">MTGRPHAQPLLTTALAAAALTAALATAPTTAAAQSQQPGNEQVIVPEVDRRDVQLPRFPSNDFEIGLFTGTYATENFGSSVVGGVRLGYHITEDFFVQGVYAQTKVSDEAFRQVLPGGVFADEDEKLAYYNLSVGYNVLPGEVFLGRKRAKATAVYVIGGIGSTKFNDQRRQTFNVGLGMRLMLADWAAMQVDMRDHIFSIDVLGKRQSTQNLELTAGLSFFF</sequence>
<proteinExistence type="predicted"/>
<keyword evidence="4" id="KW-1185">Reference proteome</keyword>
<dbReference type="HOGENOM" id="CLU_104558_0_0_4"/>
<evidence type="ECO:0000256" key="2">
    <source>
        <dbReference type="SAM" id="SignalP"/>
    </source>
</evidence>
<gene>
    <name evidence="3" type="ordered locus">Mpe_A1220</name>
</gene>